<protein>
    <submittedName>
        <fullName evidence="2">Uncharacterized protein</fullName>
    </submittedName>
</protein>
<dbReference type="Proteomes" id="UP001215598">
    <property type="component" value="Unassembled WGS sequence"/>
</dbReference>
<feature type="compositionally biased region" description="Polar residues" evidence="1">
    <location>
        <begin position="348"/>
        <end position="368"/>
    </location>
</feature>
<feature type="region of interest" description="Disordered" evidence="1">
    <location>
        <begin position="175"/>
        <end position="194"/>
    </location>
</feature>
<feature type="region of interest" description="Disordered" evidence="1">
    <location>
        <begin position="132"/>
        <end position="155"/>
    </location>
</feature>
<feature type="compositionally biased region" description="Polar residues" evidence="1">
    <location>
        <begin position="284"/>
        <end position="302"/>
    </location>
</feature>
<sequence length="529" mass="56792">MPEDAQPNENTLNASIPSIRPARNIPQSRVATAYPYSSKRPSDRSYPASPAKRRRLDKPPQKQILRRELPPACRKGAVGCHRERKQFVAHEIERLQKSVLGLKVISHSFEGGAVLFACTQADILMLPLASSLKGTEPNEPRQPKVEPPSEYSPPPNPIISTVVGPPRIFHSGTLSFSPGLPMTGEASRESVGVGRTASALETHFDDPKPVAEVMFGKHGPPKATAAVTQTSKTLGYEIVKPTSLPAPRESLRDSVVLGRTSSALDDPKPIAELMFGKQGPPRPVSTTTQNSNSNRPLSTPGSGPSKPRPPTAPRETLRESVASLANDLDDPVSVGEVMFGKQGPPRLPSSTARSSVPHTSTIPVSSLPLSVKPTPATASTPVTHSLPNIASQPNSTTNVHPIPPTSHQLEPLLVEHAYKLDGDEFRIPFAQQRDKFRRFLCGSLQPSSVIVSMYGAVEGVDVAARRHWLLAQGPNPTKEAVDDACLVNDGNRSVMILAHARDNQQLSLINPHNSLGVSLPLVSVICGSQ</sequence>
<organism evidence="2 3">
    <name type="scientific">Mycena metata</name>
    <dbReference type="NCBI Taxonomy" id="1033252"/>
    <lineage>
        <taxon>Eukaryota</taxon>
        <taxon>Fungi</taxon>
        <taxon>Dikarya</taxon>
        <taxon>Basidiomycota</taxon>
        <taxon>Agaricomycotina</taxon>
        <taxon>Agaricomycetes</taxon>
        <taxon>Agaricomycetidae</taxon>
        <taxon>Agaricales</taxon>
        <taxon>Marasmiineae</taxon>
        <taxon>Mycenaceae</taxon>
        <taxon>Mycena</taxon>
    </lineage>
</organism>
<evidence type="ECO:0000256" key="1">
    <source>
        <dbReference type="SAM" id="MobiDB-lite"/>
    </source>
</evidence>
<comment type="caution">
    <text evidence="2">The sequence shown here is derived from an EMBL/GenBank/DDBJ whole genome shotgun (WGS) entry which is preliminary data.</text>
</comment>
<feature type="compositionally biased region" description="Basic and acidic residues" evidence="1">
    <location>
        <begin position="57"/>
        <end position="69"/>
    </location>
</feature>
<feature type="compositionally biased region" description="Polar residues" evidence="1">
    <location>
        <begin position="376"/>
        <end position="397"/>
    </location>
</feature>
<evidence type="ECO:0000313" key="3">
    <source>
        <dbReference type="Proteomes" id="UP001215598"/>
    </source>
</evidence>
<keyword evidence="3" id="KW-1185">Reference proteome</keyword>
<feature type="region of interest" description="Disordered" evidence="1">
    <location>
        <begin position="259"/>
        <end position="397"/>
    </location>
</feature>
<gene>
    <name evidence="2" type="ORF">B0H16DRAFT_620319</name>
</gene>
<reference evidence="2" key="1">
    <citation type="submission" date="2023-03" db="EMBL/GenBank/DDBJ databases">
        <title>Massive genome expansion in bonnet fungi (Mycena s.s.) driven by repeated elements and novel gene families across ecological guilds.</title>
        <authorList>
            <consortium name="Lawrence Berkeley National Laboratory"/>
            <person name="Harder C.B."/>
            <person name="Miyauchi S."/>
            <person name="Viragh M."/>
            <person name="Kuo A."/>
            <person name="Thoen E."/>
            <person name="Andreopoulos B."/>
            <person name="Lu D."/>
            <person name="Skrede I."/>
            <person name="Drula E."/>
            <person name="Henrissat B."/>
            <person name="Morin E."/>
            <person name="Kohler A."/>
            <person name="Barry K."/>
            <person name="LaButti K."/>
            <person name="Morin E."/>
            <person name="Salamov A."/>
            <person name="Lipzen A."/>
            <person name="Mereny Z."/>
            <person name="Hegedus B."/>
            <person name="Baldrian P."/>
            <person name="Stursova M."/>
            <person name="Weitz H."/>
            <person name="Taylor A."/>
            <person name="Grigoriev I.V."/>
            <person name="Nagy L.G."/>
            <person name="Martin F."/>
            <person name="Kauserud H."/>
        </authorList>
    </citation>
    <scope>NUCLEOTIDE SEQUENCE</scope>
    <source>
        <strain evidence="2">CBHHK182m</strain>
    </source>
</reference>
<dbReference type="AlphaFoldDB" id="A0AAD7NZG6"/>
<feature type="compositionally biased region" description="Polar residues" evidence="1">
    <location>
        <begin position="7"/>
        <end position="16"/>
    </location>
</feature>
<name>A0AAD7NZG6_9AGAR</name>
<evidence type="ECO:0000313" key="2">
    <source>
        <dbReference type="EMBL" id="KAJ7781428.1"/>
    </source>
</evidence>
<proteinExistence type="predicted"/>
<feature type="region of interest" description="Disordered" evidence="1">
    <location>
        <begin position="1"/>
        <end position="69"/>
    </location>
</feature>
<accession>A0AAD7NZG6</accession>
<dbReference type="EMBL" id="JARKIB010000004">
    <property type="protein sequence ID" value="KAJ7781428.1"/>
    <property type="molecule type" value="Genomic_DNA"/>
</dbReference>